<comment type="caution">
    <text evidence="3">The sequence shown here is derived from an EMBL/GenBank/DDBJ whole genome shotgun (WGS) entry which is preliminary data.</text>
</comment>
<gene>
    <name evidence="3" type="ORF">LGQ03_07825</name>
</gene>
<feature type="domain" description="M23ase beta-sheet core" evidence="2">
    <location>
        <begin position="254"/>
        <end position="361"/>
    </location>
</feature>
<dbReference type="Gene3D" id="2.70.70.10">
    <property type="entry name" value="Glucose Permease (Domain IIA)"/>
    <property type="match status" value="1"/>
</dbReference>
<feature type="chain" id="PRO_5046269289" evidence="1">
    <location>
        <begin position="18"/>
        <end position="370"/>
    </location>
</feature>
<accession>A0ABS8BU14</accession>
<keyword evidence="1" id="KW-0732">Signal</keyword>
<protein>
    <submittedName>
        <fullName evidence="3">Peptidoglycan DD-metalloendopeptidase family protein</fullName>
    </submittedName>
</protein>
<feature type="signal peptide" evidence="1">
    <location>
        <begin position="1"/>
        <end position="17"/>
    </location>
</feature>
<dbReference type="SUPFAM" id="SSF51261">
    <property type="entry name" value="Duplicated hybrid motif"/>
    <property type="match status" value="1"/>
</dbReference>
<sequence>MRWLALILLLVGSPLTAQTPADAAAQAADRLTAARAQLEAAITARNQVSALTETVQSYEDGLVALRDGLRRVAIRVDTLQTQLDSRSVEISRLLGVLASIGDAPAPLLLLHPTGALGTARAGMMVADVTPALQIRVEELRLQLEELALLQALQETALDTLASGLEGAQAARAALSEAISDRTDLPRRFTDDPIQTALLIASTDTLDSFADGLAQTFDTGDAAPVVQPDGSLTLPVRGTLLRGFNAPDAAGISRPGVILAARPRALVTTPLAATVLFRGPLLDYGNVVILEPAQDVMFVIGGLAEVYTQVGEILPAGAPIGLLGGDAPAIDDILNETDRSGGPAASETLYLEVRDGQSPVNPATWFALDRG</sequence>
<proteinExistence type="predicted"/>
<dbReference type="CDD" id="cd12797">
    <property type="entry name" value="M23_peptidase"/>
    <property type="match status" value="1"/>
</dbReference>
<name>A0ABS8BU14_9RHOB</name>
<organism evidence="3 4">
    <name type="scientific">Loktanella gaetbuli</name>
    <dbReference type="NCBI Taxonomy" id="2881335"/>
    <lineage>
        <taxon>Bacteria</taxon>
        <taxon>Pseudomonadati</taxon>
        <taxon>Pseudomonadota</taxon>
        <taxon>Alphaproteobacteria</taxon>
        <taxon>Rhodobacterales</taxon>
        <taxon>Roseobacteraceae</taxon>
        <taxon>Loktanella</taxon>
    </lineage>
</organism>
<keyword evidence="4" id="KW-1185">Reference proteome</keyword>
<dbReference type="EMBL" id="JAJATZ010000003">
    <property type="protein sequence ID" value="MCB5199147.1"/>
    <property type="molecule type" value="Genomic_DNA"/>
</dbReference>
<dbReference type="RefSeq" id="WP_226747959.1">
    <property type="nucleotide sequence ID" value="NZ_JAJATZ010000003.1"/>
</dbReference>
<evidence type="ECO:0000313" key="4">
    <source>
        <dbReference type="Proteomes" id="UP001138961"/>
    </source>
</evidence>
<evidence type="ECO:0000256" key="1">
    <source>
        <dbReference type="SAM" id="SignalP"/>
    </source>
</evidence>
<dbReference type="InterPro" id="IPR011055">
    <property type="entry name" value="Dup_hybrid_motif"/>
</dbReference>
<dbReference type="Pfam" id="PF01551">
    <property type="entry name" value="Peptidase_M23"/>
    <property type="match status" value="1"/>
</dbReference>
<reference evidence="3" key="1">
    <citation type="submission" date="2021-10" db="EMBL/GenBank/DDBJ databases">
        <title>Loktanella gaetbuli sp. nov., isolated from a tidal flat.</title>
        <authorList>
            <person name="Park S."/>
            <person name="Yoon J.-H."/>
        </authorList>
    </citation>
    <scope>NUCLEOTIDE SEQUENCE</scope>
    <source>
        <strain evidence="3">TSTF-M6</strain>
    </source>
</reference>
<evidence type="ECO:0000313" key="3">
    <source>
        <dbReference type="EMBL" id="MCB5199147.1"/>
    </source>
</evidence>
<evidence type="ECO:0000259" key="2">
    <source>
        <dbReference type="Pfam" id="PF01551"/>
    </source>
</evidence>
<dbReference type="Proteomes" id="UP001138961">
    <property type="component" value="Unassembled WGS sequence"/>
</dbReference>
<dbReference type="InterPro" id="IPR016047">
    <property type="entry name" value="M23ase_b-sheet_dom"/>
</dbReference>